<accession>Q6Z2Q7</accession>
<sequence>MEPTTGVAAACAVICGSIDASAMVVAGRSRDGANERIQRRSWADLRRSRVDLRLRRWQSQGDF</sequence>
<dbReference type="Proteomes" id="UP000000763">
    <property type="component" value="Chromosome 8"/>
</dbReference>
<evidence type="ECO:0000313" key="1">
    <source>
        <dbReference type="EMBL" id="BAD03506.1"/>
    </source>
</evidence>
<evidence type="ECO:0000313" key="2">
    <source>
        <dbReference type="EMBL" id="BAD05363.1"/>
    </source>
</evidence>
<dbReference type="AlphaFoldDB" id="Q6Z2Q7"/>
<reference evidence="3" key="3">
    <citation type="journal article" date="2005" name="Nature">
        <title>The map-based sequence of the rice genome.</title>
        <authorList>
            <consortium name="International rice genome sequencing project (IRGSP)"/>
            <person name="Matsumoto T."/>
            <person name="Wu J."/>
            <person name="Kanamori H."/>
            <person name="Katayose Y."/>
            <person name="Fujisawa M."/>
            <person name="Namiki N."/>
            <person name="Mizuno H."/>
            <person name="Yamamoto K."/>
            <person name="Antonio B.A."/>
            <person name="Baba T."/>
            <person name="Sakata K."/>
            <person name="Nagamura Y."/>
            <person name="Aoki H."/>
            <person name="Arikawa K."/>
            <person name="Arita K."/>
            <person name="Bito T."/>
            <person name="Chiden Y."/>
            <person name="Fujitsuka N."/>
            <person name="Fukunaka R."/>
            <person name="Hamada M."/>
            <person name="Harada C."/>
            <person name="Hayashi A."/>
            <person name="Hijishita S."/>
            <person name="Honda M."/>
            <person name="Hosokawa S."/>
            <person name="Ichikawa Y."/>
            <person name="Idonuma A."/>
            <person name="Iijima M."/>
            <person name="Ikeda M."/>
            <person name="Ikeno M."/>
            <person name="Ito K."/>
            <person name="Ito S."/>
            <person name="Ito T."/>
            <person name="Ito Y."/>
            <person name="Ito Y."/>
            <person name="Iwabuchi A."/>
            <person name="Kamiya K."/>
            <person name="Karasawa W."/>
            <person name="Kurita K."/>
            <person name="Katagiri S."/>
            <person name="Kikuta A."/>
            <person name="Kobayashi H."/>
            <person name="Kobayashi N."/>
            <person name="Machita K."/>
            <person name="Maehara T."/>
            <person name="Masukawa M."/>
            <person name="Mizubayashi T."/>
            <person name="Mukai Y."/>
            <person name="Nagasaki H."/>
            <person name="Nagata Y."/>
            <person name="Naito S."/>
            <person name="Nakashima M."/>
            <person name="Nakama Y."/>
            <person name="Nakamichi Y."/>
            <person name="Nakamura M."/>
            <person name="Meguro A."/>
            <person name="Negishi M."/>
            <person name="Ohta I."/>
            <person name="Ohta T."/>
            <person name="Okamoto M."/>
            <person name="Ono N."/>
            <person name="Saji S."/>
            <person name="Sakaguchi M."/>
            <person name="Sakai K."/>
            <person name="Shibata M."/>
            <person name="Shimokawa T."/>
            <person name="Song J."/>
            <person name="Takazaki Y."/>
            <person name="Terasawa K."/>
            <person name="Tsugane M."/>
            <person name="Tsuji K."/>
            <person name="Ueda S."/>
            <person name="Waki K."/>
            <person name="Yamagata H."/>
            <person name="Yamamoto M."/>
            <person name="Yamamoto S."/>
            <person name="Yamane H."/>
            <person name="Yoshiki S."/>
            <person name="Yoshihara R."/>
            <person name="Yukawa K."/>
            <person name="Zhong H."/>
            <person name="Yano M."/>
            <person name="Yuan Q."/>
            <person name="Ouyang S."/>
            <person name="Liu J."/>
            <person name="Jones K.M."/>
            <person name="Gansberger K."/>
            <person name="Moffat K."/>
            <person name="Hill J."/>
            <person name="Bera J."/>
            <person name="Fadrosh D."/>
            <person name="Jin S."/>
            <person name="Johri S."/>
            <person name="Kim M."/>
            <person name="Overton L."/>
            <person name="Reardon M."/>
            <person name="Tsitrin T."/>
            <person name="Vuong H."/>
            <person name="Weaver B."/>
            <person name="Ciecko A."/>
            <person name="Tallon L."/>
            <person name="Jackson J."/>
            <person name="Pai G."/>
            <person name="Aken S.V."/>
            <person name="Utterback T."/>
            <person name="Reidmuller S."/>
            <person name="Feldblyum T."/>
            <person name="Hsiao J."/>
            <person name="Zismann V."/>
            <person name="Iobst S."/>
            <person name="de Vazeille A.R."/>
            <person name="Buell C.R."/>
            <person name="Ying K."/>
            <person name="Li Y."/>
            <person name="Lu T."/>
            <person name="Huang Y."/>
            <person name="Zhao Q."/>
            <person name="Feng Q."/>
            <person name="Zhang L."/>
            <person name="Zhu J."/>
            <person name="Weng Q."/>
            <person name="Mu J."/>
            <person name="Lu Y."/>
            <person name="Fan D."/>
            <person name="Liu Y."/>
            <person name="Guan J."/>
            <person name="Zhang Y."/>
            <person name="Yu S."/>
            <person name="Liu X."/>
            <person name="Zhang Y."/>
            <person name="Hong G."/>
            <person name="Han B."/>
            <person name="Choisne N."/>
            <person name="Demange N."/>
            <person name="Orjeda G."/>
            <person name="Samain S."/>
            <person name="Cattolico L."/>
            <person name="Pelletier E."/>
            <person name="Couloux A."/>
            <person name="Segurens B."/>
            <person name="Wincker P."/>
            <person name="D'Hont A."/>
            <person name="Scarpelli C."/>
            <person name="Weissenbach J."/>
            <person name="Salanoubat M."/>
            <person name="Quetier F."/>
            <person name="Yu Y."/>
            <person name="Kim H.R."/>
            <person name="Rambo T."/>
            <person name="Currie J."/>
            <person name="Collura K."/>
            <person name="Luo M."/>
            <person name="Yang T."/>
            <person name="Ammiraju J.S.S."/>
            <person name="Engler F."/>
            <person name="Soderlund C."/>
            <person name="Wing R.A."/>
            <person name="Palmer L.E."/>
            <person name="de la Bastide M."/>
            <person name="Spiegel L."/>
            <person name="Nascimento L."/>
            <person name="Zutavern T."/>
            <person name="O'Shaughnessy A."/>
            <person name="Dike S."/>
            <person name="Dedhia N."/>
            <person name="Preston R."/>
            <person name="Balija V."/>
            <person name="McCombie W.R."/>
            <person name="Chow T."/>
            <person name="Chen H."/>
            <person name="Chung M."/>
            <person name="Chen C."/>
            <person name="Shaw J."/>
            <person name="Wu H."/>
            <person name="Hsiao K."/>
            <person name="Chao Y."/>
            <person name="Chu M."/>
            <person name="Cheng C."/>
            <person name="Hour A."/>
            <person name="Lee P."/>
            <person name="Lin S."/>
            <person name="Lin Y."/>
            <person name="Liou J."/>
            <person name="Liu S."/>
            <person name="Hsing Y."/>
            <person name="Raghuvanshi S."/>
            <person name="Mohanty A."/>
            <person name="Bharti A.K."/>
            <person name="Gaur A."/>
            <person name="Gupta V."/>
            <person name="Kumar D."/>
            <person name="Ravi V."/>
            <person name="Vij S."/>
            <person name="Kapur A."/>
            <person name="Khurana P."/>
            <person name="Khurana P."/>
            <person name="Khurana J.P."/>
            <person name="Tyagi A.K."/>
            <person name="Gaikwad K."/>
            <person name="Singh A."/>
            <person name="Dalal V."/>
            <person name="Srivastava S."/>
            <person name="Dixit A."/>
            <person name="Pal A.K."/>
            <person name="Ghazi I.A."/>
            <person name="Yadav M."/>
            <person name="Pandit A."/>
            <person name="Bhargava A."/>
            <person name="Sureshbabu K."/>
            <person name="Batra K."/>
            <person name="Sharma T.R."/>
            <person name="Mohapatra T."/>
            <person name="Singh N.K."/>
            <person name="Messing J."/>
            <person name="Nelson A.B."/>
            <person name="Fuks G."/>
            <person name="Kavchok S."/>
            <person name="Keizer G."/>
            <person name="Linton E."/>
            <person name="Llaca V."/>
            <person name="Song R."/>
            <person name="Tanyolac B."/>
            <person name="Young S."/>
            <person name="Ho-Il K."/>
            <person name="Hahn J.H."/>
            <person name="Sangsakoo G."/>
            <person name="Vanavichit A."/>
            <person name="de Mattos Luiz.A.T."/>
            <person name="Zimmer P.D."/>
            <person name="Malone G."/>
            <person name="Dellagostin O."/>
            <person name="de Oliveira A.C."/>
            <person name="Bevan M."/>
            <person name="Bancroft I."/>
            <person name="Minx P."/>
            <person name="Cordum H."/>
            <person name="Wilson R."/>
            <person name="Cheng Z."/>
            <person name="Jin W."/>
            <person name="Jiang J."/>
            <person name="Leong S.A."/>
            <person name="Iwama H."/>
            <person name="Gojobori T."/>
            <person name="Itoh T."/>
            <person name="Niimura Y."/>
            <person name="Fujii Y."/>
            <person name="Habara T."/>
            <person name="Sakai H."/>
            <person name="Sato Y."/>
            <person name="Wilson G."/>
            <person name="Kumar K."/>
            <person name="McCouch S."/>
            <person name="Juretic N."/>
            <person name="Hoen D."/>
            <person name="Wright S."/>
            <person name="Bruskiewich R."/>
            <person name="Bureau T."/>
            <person name="Miyao A."/>
            <person name="Hirochika H."/>
            <person name="Nishikawa T."/>
            <person name="Kadowaki K."/>
            <person name="Sugiura M."/>
            <person name="Burr B."/>
            <person name="Sasaki T."/>
        </authorList>
    </citation>
    <scope>NUCLEOTIDE SEQUENCE [LARGE SCALE GENOMIC DNA]</scope>
    <source>
        <strain evidence="3">cv. Nipponbare</strain>
    </source>
</reference>
<reference evidence="3" key="4">
    <citation type="journal article" date="2008" name="Nucleic Acids Res.">
        <title>The rice annotation project database (RAP-DB): 2008 update.</title>
        <authorList>
            <consortium name="The rice annotation project (RAP)"/>
        </authorList>
    </citation>
    <scope>GENOME REANNOTATION</scope>
    <source>
        <strain evidence="3">cv. Nipponbare</strain>
    </source>
</reference>
<reference evidence="1" key="2">
    <citation type="submission" date="2002-05" db="EMBL/GenBank/DDBJ databases">
        <title>Oryza sativa nipponbare(GA3) genomic DNA, chromosome 8, BAC clone:OJ1770_H03.</title>
        <authorList>
            <person name="Sasaki T."/>
            <person name="Matsumoto T."/>
            <person name="Katayose Y."/>
        </authorList>
    </citation>
    <scope>NUCLEOTIDE SEQUENCE</scope>
</reference>
<gene>
    <name evidence="2" type="ORF">OJ1267_E11.3</name>
    <name evidence="1" type="ORF">OJ1770_H03.49</name>
</gene>
<dbReference type="EMBL" id="AP004647">
    <property type="protein sequence ID" value="BAD05363.1"/>
    <property type="molecule type" value="Genomic_DNA"/>
</dbReference>
<evidence type="ECO:0000313" key="3">
    <source>
        <dbReference type="Proteomes" id="UP000000763"/>
    </source>
</evidence>
<organism evidence="1 3">
    <name type="scientific">Oryza sativa subsp. japonica</name>
    <name type="common">Rice</name>
    <dbReference type="NCBI Taxonomy" id="39947"/>
    <lineage>
        <taxon>Eukaryota</taxon>
        <taxon>Viridiplantae</taxon>
        <taxon>Streptophyta</taxon>
        <taxon>Embryophyta</taxon>
        <taxon>Tracheophyta</taxon>
        <taxon>Spermatophyta</taxon>
        <taxon>Magnoliopsida</taxon>
        <taxon>Liliopsida</taxon>
        <taxon>Poales</taxon>
        <taxon>Poaceae</taxon>
        <taxon>BOP clade</taxon>
        <taxon>Oryzoideae</taxon>
        <taxon>Oryzeae</taxon>
        <taxon>Oryzinae</taxon>
        <taxon>Oryza</taxon>
        <taxon>Oryza sativa</taxon>
    </lineage>
</organism>
<dbReference type="EMBL" id="AP005298">
    <property type="protein sequence ID" value="BAD03506.1"/>
    <property type="molecule type" value="Genomic_DNA"/>
</dbReference>
<name>Q6Z2Q7_ORYSJ</name>
<proteinExistence type="predicted"/>
<reference evidence="2" key="1">
    <citation type="submission" date="2002-01" db="EMBL/GenBank/DDBJ databases">
        <title>Oryza sativa nipponbare(GA3) genomic DNA, chromosome 8, BAC clone:OJ1267_E11.</title>
        <authorList>
            <person name="Sasaki T."/>
            <person name="Matsumoto T."/>
            <person name="Yamamoto K."/>
        </authorList>
    </citation>
    <scope>NUCLEOTIDE SEQUENCE</scope>
</reference>
<protein>
    <submittedName>
        <fullName evidence="1">Uncharacterized protein</fullName>
    </submittedName>
</protein>